<feature type="binding site" evidence="6">
    <location>
        <position position="42"/>
    </location>
    <ligand>
        <name>Fe cation</name>
        <dbReference type="ChEBI" id="CHEBI:24875"/>
        <label>1</label>
    </ligand>
</feature>
<name>A0A1V4ATW2_9BACT</name>
<evidence type="ECO:0000313" key="8">
    <source>
        <dbReference type="Proteomes" id="UP000189681"/>
    </source>
</evidence>
<dbReference type="NCBIfam" id="TIGR00282">
    <property type="entry name" value="TIGR00282 family metallophosphoesterase"/>
    <property type="match status" value="1"/>
</dbReference>
<evidence type="ECO:0000256" key="1">
    <source>
        <dbReference type="ARBA" id="ARBA00022723"/>
    </source>
</evidence>
<dbReference type="InterPro" id="IPR029052">
    <property type="entry name" value="Metallo-depent_PP-like"/>
</dbReference>
<feature type="binding site" evidence="6">
    <location>
        <position position="41"/>
    </location>
    <ligand>
        <name>Fe cation</name>
        <dbReference type="ChEBI" id="CHEBI:24875"/>
        <label>1</label>
    </ligand>
</feature>
<dbReference type="PIRSF" id="PIRSF004789">
    <property type="entry name" value="DR1281"/>
    <property type="match status" value="1"/>
</dbReference>
<keyword evidence="1 6" id="KW-0479">Metal-binding</keyword>
<gene>
    <name evidence="7" type="ORF">AYP45_08350</name>
</gene>
<dbReference type="Gene3D" id="3.60.21.10">
    <property type="match status" value="1"/>
</dbReference>
<dbReference type="PANTHER" id="PTHR36303:SF1">
    <property type="entry name" value="2',3'-CYCLIC-NUCLEOTIDE 2'-PHOSPHODIESTERASE"/>
    <property type="match status" value="1"/>
</dbReference>
<dbReference type="AlphaFoldDB" id="A0A1V4ATW2"/>
<proteinExistence type="inferred from homology"/>
<feature type="binding site" evidence="6">
    <location>
        <position position="10"/>
    </location>
    <ligand>
        <name>Fe cation</name>
        <dbReference type="ChEBI" id="CHEBI:24875"/>
        <label>1</label>
    </ligand>
</feature>
<feature type="binding site" evidence="6">
    <location>
        <position position="41"/>
    </location>
    <ligand>
        <name>Fe cation</name>
        <dbReference type="ChEBI" id="CHEBI:24875"/>
        <label>2</label>
    </ligand>
</feature>
<feature type="binding site" evidence="6">
    <location>
        <position position="178"/>
    </location>
    <ligand>
        <name>Fe cation</name>
        <dbReference type="ChEBI" id="CHEBI:24875"/>
        <label>2</label>
    </ligand>
</feature>
<keyword evidence="3" id="KW-0408">Iron</keyword>
<evidence type="ECO:0000256" key="4">
    <source>
        <dbReference type="ARBA" id="ARBA00061401"/>
    </source>
</evidence>
<dbReference type="Pfam" id="PF13277">
    <property type="entry name" value="YmdB"/>
    <property type="match status" value="1"/>
</dbReference>
<dbReference type="GO" id="GO:0046872">
    <property type="term" value="F:metal ion binding"/>
    <property type="evidence" value="ECO:0007669"/>
    <property type="project" value="UniProtKB-KW"/>
</dbReference>
<sequence>MKINVLVIGDIVGKPGRVILKEKLKPFIEKEEIHFCIANGENAAAGAGITAEIATELLSYGIDVITTGDHVWDKKEILPMMETCTSILRPANYSPLAMGKGYVIKNSKLGNPIGVINLLGRVFMKPIDCPFRVSDEIVKNISRETKIIFVDMHAEATSEKIAMGWYLDGKVSAVLGTHTHVPTADEKILPKGTAFISDLGMTGPHESVLGRKIECVLKAIVTQMPTRFDVAEKDMRINGVKIMVNSQTGNAESIRRIEIKEGD</sequence>
<feature type="active site" description="Proton donor" evidence="5">
    <location>
        <position position="70"/>
    </location>
</feature>
<dbReference type="PANTHER" id="PTHR36303">
    <property type="entry name" value="2',3'-CYCLIC-NUCLEOTIDE 2'-PHOSPHODIESTERASE"/>
    <property type="match status" value="1"/>
</dbReference>
<accession>A0A1V4ATW2</accession>
<dbReference type="InterPro" id="IPR005235">
    <property type="entry name" value="YmdB-like"/>
</dbReference>
<organism evidence="7 8">
    <name type="scientific">Candidatus Brocadia carolinensis</name>
    <dbReference type="NCBI Taxonomy" id="1004156"/>
    <lineage>
        <taxon>Bacteria</taxon>
        <taxon>Pseudomonadati</taxon>
        <taxon>Planctomycetota</taxon>
        <taxon>Candidatus Brocadiia</taxon>
        <taxon>Candidatus Brocadiales</taxon>
        <taxon>Candidatus Brocadiaceae</taxon>
        <taxon>Candidatus Brocadia</taxon>
    </lineage>
</organism>
<evidence type="ECO:0000256" key="3">
    <source>
        <dbReference type="ARBA" id="ARBA00023004"/>
    </source>
</evidence>
<comment type="similarity">
    <text evidence="4">Belongs to the YmdB-like family.</text>
</comment>
<evidence type="ECO:0000256" key="2">
    <source>
        <dbReference type="ARBA" id="ARBA00022801"/>
    </source>
</evidence>
<protein>
    <submittedName>
        <fullName evidence="7">Metallophosphoesterase</fullName>
    </submittedName>
</protein>
<feature type="binding site" evidence="6">
    <location>
        <position position="180"/>
    </location>
    <ligand>
        <name>Fe cation</name>
        <dbReference type="ChEBI" id="CHEBI:24875"/>
        <label>1</label>
    </ligand>
</feature>
<comment type="caution">
    <text evidence="7">The sequence shown here is derived from an EMBL/GenBank/DDBJ whole genome shotgun (WGS) entry which is preliminary data.</text>
</comment>
<dbReference type="SUPFAM" id="SSF56300">
    <property type="entry name" value="Metallo-dependent phosphatases"/>
    <property type="match status" value="1"/>
</dbReference>
<evidence type="ECO:0000256" key="6">
    <source>
        <dbReference type="PIRSR" id="PIRSR004789-51"/>
    </source>
</evidence>
<reference evidence="7 8" key="1">
    <citation type="journal article" date="2017" name="Water Res.">
        <title>Discovery and metagenomic analysis of an anammox bacterial enrichment related to Candidatus "Brocadia caroliniensis" in a full-scale glycerol-fed nitritation-denitritation separate centrate treatment process.</title>
        <authorList>
            <person name="Park H."/>
            <person name="Brotto A.C."/>
            <person name="van Loosdrecht M.C."/>
            <person name="Chandran K."/>
        </authorList>
    </citation>
    <scope>NUCLEOTIDE SEQUENCE [LARGE SCALE GENOMIC DNA]</scope>
    <source>
        <strain evidence="7">26THWARD</strain>
    </source>
</reference>
<evidence type="ECO:0000256" key="5">
    <source>
        <dbReference type="PIRSR" id="PIRSR004789-50"/>
    </source>
</evidence>
<dbReference type="Proteomes" id="UP000189681">
    <property type="component" value="Unassembled WGS sequence"/>
</dbReference>
<dbReference type="FunFam" id="3.60.21.10:FF:000016">
    <property type="entry name" value="Putative metallophosphoesterase"/>
    <property type="match status" value="1"/>
</dbReference>
<dbReference type="GO" id="GO:0004113">
    <property type="term" value="F:2',3'-cyclic-nucleotide 3'-phosphodiesterase activity"/>
    <property type="evidence" value="ECO:0007669"/>
    <property type="project" value="TreeGrafter"/>
</dbReference>
<feature type="binding site" evidence="6">
    <location>
        <position position="153"/>
    </location>
    <ligand>
        <name>Fe cation</name>
        <dbReference type="ChEBI" id="CHEBI:24875"/>
        <label>2</label>
    </ligand>
</feature>
<dbReference type="EMBL" id="AYTS01000075">
    <property type="protein sequence ID" value="OOP56555.1"/>
    <property type="molecule type" value="Genomic_DNA"/>
</dbReference>
<keyword evidence="2" id="KW-0378">Hydrolase</keyword>
<feature type="binding site" evidence="6">
    <location>
        <position position="69"/>
    </location>
    <ligand>
        <name>Fe cation</name>
        <dbReference type="ChEBI" id="CHEBI:24875"/>
        <label>2</label>
    </ligand>
</feature>
<dbReference type="CDD" id="cd07382">
    <property type="entry name" value="MPP_DR1281"/>
    <property type="match status" value="1"/>
</dbReference>
<evidence type="ECO:0000313" key="7">
    <source>
        <dbReference type="EMBL" id="OOP56555.1"/>
    </source>
</evidence>